<evidence type="ECO:0000259" key="1">
    <source>
        <dbReference type="PROSITE" id="PS50883"/>
    </source>
</evidence>
<dbReference type="InterPro" id="IPR035919">
    <property type="entry name" value="EAL_sf"/>
</dbReference>
<feature type="domain" description="EAL" evidence="1">
    <location>
        <begin position="472"/>
        <end position="716"/>
    </location>
</feature>
<dbReference type="InterPro" id="IPR050706">
    <property type="entry name" value="Cyclic-di-GMP_PDE-like"/>
</dbReference>
<dbReference type="SUPFAM" id="SSF55785">
    <property type="entry name" value="PYP-like sensor domain (PAS domain)"/>
    <property type="match status" value="1"/>
</dbReference>
<evidence type="ECO:0000259" key="2">
    <source>
        <dbReference type="PROSITE" id="PS50887"/>
    </source>
</evidence>
<sequence>MSNVKNFGTLLCVLNQNNLPSTSFITEQRNNILAAEKSINLLIIHHSEEEAERILSLLRNHQIAVRPTRCTNEEDLVGILERIPLDLVLCQQLQTDLPCQTVVDHIKRMGVDLPLIALLDNFDTDLITEAIDVGATSYCTPKLPDHMKHVILRDVKALHDRRKNIILSLELKNTEKRCNLLLDSSKQAIAYIHDGMHVYSNQSYQELFQYDDFEALEVTPFLNMIAKDDIPRAKQTLRDINKNIMPEADLEFKLATSTGEIFDGIVNVSKATINGEKCTQFIINIPSVDPEVEKELFEIRNKDLLTKFYNRTYFHQLLSESVDAAKNKAGDSLLMIGIDEADRHQKELGIGSLDLFIISIAEFLEEKLGQDVVYCRYSDSTFILKLKTSIENAEKVADKLRGLIADQIFSAGNTSVNCTASISVTQLTPQSESDSDVVNTLSDNLNALIEAGGNQVKIFDPAEEEKQARAASKAWIDRITDGLENDKFVIHYQPVVNIDGDEKEHYEVLIRLKAEEDQLIYPQQFIPVAIKYGFITEIDHWVVKKALDSIKTSDNEVMLFVKLSHQTLTDAAFPNWLAEQFKSTGVSGDKVAFEVRESELVTYAAQMKPIIKSIKATHCKIVVEKFGSGLNSFSILKHFPVDLLKIDSSFMDDLGNNQENQQKVKAIVDKAHNQGKQVICEFIEDASTMSTMWKMSVNFVQGNFIAEPSENMEQVE</sequence>
<feature type="domain" description="GGDEF" evidence="2">
    <location>
        <begin position="329"/>
        <end position="461"/>
    </location>
</feature>
<dbReference type="AlphaFoldDB" id="A0A3B0VND9"/>
<dbReference type="CDD" id="cd01948">
    <property type="entry name" value="EAL"/>
    <property type="match status" value="1"/>
</dbReference>
<evidence type="ECO:0000313" key="3">
    <source>
        <dbReference type="EMBL" id="VAW45148.1"/>
    </source>
</evidence>
<dbReference type="SUPFAM" id="SSF141868">
    <property type="entry name" value="EAL domain-like"/>
    <property type="match status" value="1"/>
</dbReference>
<gene>
    <name evidence="3" type="ORF">MNBD_GAMMA02-637</name>
</gene>
<dbReference type="SUPFAM" id="SSF52172">
    <property type="entry name" value="CheY-like"/>
    <property type="match status" value="1"/>
</dbReference>
<dbReference type="PROSITE" id="PS50883">
    <property type="entry name" value="EAL"/>
    <property type="match status" value="1"/>
</dbReference>
<reference evidence="3" key="1">
    <citation type="submission" date="2018-06" db="EMBL/GenBank/DDBJ databases">
        <authorList>
            <person name="Zhirakovskaya E."/>
        </authorList>
    </citation>
    <scope>NUCLEOTIDE SEQUENCE</scope>
</reference>
<protein>
    <submittedName>
        <fullName evidence="3">Diguanylate cyclase/phosphodiesterase (GGDEF &amp; EAL domains) with PAS/PAC sensor(S)</fullName>
    </submittedName>
</protein>
<dbReference type="EMBL" id="UOFA01000160">
    <property type="protein sequence ID" value="VAW45148.1"/>
    <property type="molecule type" value="Genomic_DNA"/>
</dbReference>
<dbReference type="InterPro" id="IPR035965">
    <property type="entry name" value="PAS-like_dom_sf"/>
</dbReference>
<dbReference type="InterPro" id="IPR001633">
    <property type="entry name" value="EAL_dom"/>
</dbReference>
<dbReference type="SMART" id="SM00267">
    <property type="entry name" value="GGDEF"/>
    <property type="match status" value="1"/>
</dbReference>
<dbReference type="SMART" id="SM00052">
    <property type="entry name" value="EAL"/>
    <property type="match status" value="1"/>
</dbReference>
<dbReference type="InterPro" id="IPR043128">
    <property type="entry name" value="Rev_trsase/Diguanyl_cyclase"/>
</dbReference>
<name>A0A3B0VND9_9ZZZZ</name>
<dbReference type="InterPro" id="IPR011006">
    <property type="entry name" value="CheY-like_superfamily"/>
</dbReference>
<dbReference type="InterPro" id="IPR029787">
    <property type="entry name" value="Nucleotide_cyclase"/>
</dbReference>
<dbReference type="Gene3D" id="3.30.70.270">
    <property type="match status" value="1"/>
</dbReference>
<organism evidence="3">
    <name type="scientific">hydrothermal vent metagenome</name>
    <dbReference type="NCBI Taxonomy" id="652676"/>
    <lineage>
        <taxon>unclassified sequences</taxon>
        <taxon>metagenomes</taxon>
        <taxon>ecological metagenomes</taxon>
    </lineage>
</organism>
<dbReference type="Gene3D" id="3.30.450.20">
    <property type="entry name" value="PAS domain"/>
    <property type="match status" value="1"/>
</dbReference>
<dbReference type="Pfam" id="PF00563">
    <property type="entry name" value="EAL"/>
    <property type="match status" value="1"/>
</dbReference>
<dbReference type="Pfam" id="PF00990">
    <property type="entry name" value="GGDEF"/>
    <property type="match status" value="1"/>
</dbReference>
<accession>A0A3B0VND9</accession>
<dbReference type="InterPro" id="IPR000160">
    <property type="entry name" value="GGDEF_dom"/>
</dbReference>
<dbReference type="SUPFAM" id="SSF55073">
    <property type="entry name" value="Nucleotide cyclase"/>
    <property type="match status" value="1"/>
</dbReference>
<dbReference type="PANTHER" id="PTHR33121:SF23">
    <property type="entry name" value="CYCLIC DI-GMP PHOSPHODIESTERASE PDEB"/>
    <property type="match status" value="1"/>
</dbReference>
<proteinExistence type="predicted"/>
<dbReference type="PROSITE" id="PS50887">
    <property type="entry name" value="GGDEF"/>
    <property type="match status" value="1"/>
</dbReference>
<dbReference type="PANTHER" id="PTHR33121">
    <property type="entry name" value="CYCLIC DI-GMP PHOSPHODIESTERASE PDEF"/>
    <property type="match status" value="1"/>
</dbReference>
<dbReference type="NCBIfam" id="TIGR00254">
    <property type="entry name" value="GGDEF"/>
    <property type="match status" value="1"/>
</dbReference>
<dbReference type="Gene3D" id="3.20.20.450">
    <property type="entry name" value="EAL domain"/>
    <property type="match status" value="1"/>
</dbReference>
<dbReference type="GO" id="GO:0071111">
    <property type="term" value="F:cyclic-guanylate-specific phosphodiesterase activity"/>
    <property type="evidence" value="ECO:0007669"/>
    <property type="project" value="InterPro"/>
</dbReference>